<proteinExistence type="predicted"/>
<evidence type="ECO:0000256" key="1">
    <source>
        <dbReference type="SAM" id="MobiDB-lite"/>
    </source>
</evidence>
<dbReference type="EMBL" id="JAVHJL010000001">
    <property type="protein sequence ID" value="KAK6511382.1"/>
    <property type="molecule type" value="Genomic_DNA"/>
</dbReference>
<protein>
    <submittedName>
        <fullName evidence="3">Uncharacterized protein</fullName>
    </submittedName>
</protein>
<name>A0AAV9WNE3_9PEZI</name>
<feature type="signal peptide" evidence="2">
    <location>
        <begin position="1"/>
        <end position="23"/>
    </location>
</feature>
<gene>
    <name evidence="3" type="ORF">TWF481_000299</name>
</gene>
<feature type="region of interest" description="Disordered" evidence="1">
    <location>
        <begin position="179"/>
        <end position="200"/>
    </location>
</feature>
<sequence length="448" mass="49300">MFGSSRLNLLVVALITFVSFVTARTVITSQTCTTRYCGYAVPQNKIFKTTKTIRKTVKYTVTRWKTTAKPKSTHTLKTTKTVTSQRYTTVSKDTTVTRTVLAGGKTHTEFVTHISTILKPSATVTVSATTKTITPPTITIPAPSGFVGVAEDPDNKAALTEPRFTPPGGWKRHEPVLEVEHDRRSAEPEPAPEPEPEPEPVAVANAKGKHVTALTCTKTLLTKTGKIELWKTTTKWTGPTTKTIFVATKTTTPPISTVTKFNTKVVKTTELVDNLVVSNLWFTTTRYTTSTKYLKTVTSTLPAATFHASCGDRNRSPQQKYFYSWAVYNAGPDRAGGEVVDVILSNGTAYDCCVACHTYKKAGTCIGTVWRSNIWNGIPFCAISPDPDCVDEVFEPEFRSTCELIIASSNAASQCRKHSYDFYNTGTEPYSAVSNGLGCRRYKFGQFW</sequence>
<evidence type="ECO:0000256" key="2">
    <source>
        <dbReference type="SAM" id="SignalP"/>
    </source>
</evidence>
<keyword evidence="2" id="KW-0732">Signal</keyword>
<accession>A0AAV9WNE3</accession>
<reference evidence="3 4" key="1">
    <citation type="submission" date="2023-08" db="EMBL/GenBank/DDBJ databases">
        <authorList>
            <person name="Palmer J.M."/>
        </authorList>
    </citation>
    <scope>NUCLEOTIDE SEQUENCE [LARGE SCALE GENOMIC DNA]</scope>
    <source>
        <strain evidence="3 4">TWF481</strain>
    </source>
</reference>
<evidence type="ECO:0000313" key="4">
    <source>
        <dbReference type="Proteomes" id="UP001370758"/>
    </source>
</evidence>
<keyword evidence="4" id="KW-1185">Reference proteome</keyword>
<dbReference type="AlphaFoldDB" id="A0AAV9WNE3"/>
<evidence type="ECO:0000313" key="3">
    <source>
        <dbReference type="EMBL" id="KAK6511382.1"/>
    </source>
</evidence>
<feature type="chain" id="PRO_5043497135" evidence="2">
    <location>
        <begin position="24"/>
        <end position="448"/>
    </location>
</feature>
<comment type="caution">
    <text evidence="3">The sequence shown here is derived from an EMBL/GenBank/DDBJ whole genome shotgun (WGS) entry which is preliminary data.</text>
</comment>
<dbReference type="Proteomes" id="UP001370758">
    <property type="component" value="Unassembled WGS sequence"/>
</dbReference>
<organism evidence="3 4">
    <name type="scientific">Arthrobotrys musiformis</name>
    <dbReference type="NCBI Taxonomy" id="47236"/>
    <lineage>
        <taxon>Eukaryota</taxon>
        <taxon>Fungi</taxon>
        <taxon>Dikarya</taxon>
        <taxon>Ascomycota</taxon>
        <taxon>Pezizomycotina</taxon>
        <taxon>Orbiliomycetes</taxon>
        <taxon>Orbiliales</taxon>
        <taxon>Orbiliaceae</taxon>
        <taxon>Arthrobotrys</taxon>
    </lineage>
</organism>